<comment type="caution">
    <text evidence="2">The sequence shown here is derived from an EMBL/GenBank/DDBJ whole genome shotgun (WGS) entry which is preliminary data.</text>
</comment>
<dbReference type="AlphaFoldDB" id="A0A834JNK7"/>
<feature type="compositionally biased region" description="Gly residues" evidence="1">
    <location>
        <begin position="17"/>
        <end position="26"/>
    </location>
</feature>
<dbReference type="EMBL" id="JACSDY010000022">
    <property type="protein sequence ID" value="KAF7392158.1"/>
    <property type="molecule type" value="Genomic_DNA"/>
</dbReference>
<organism evidence="2 3">
    <name type="scientific">Vespula pensylvanica</name>
    <name type="common">Western yellow jacket</name>
    <name type="synonym">Wasp</name>
    <dbReference type="NCBI Taxonomy" id="30213"/>
    <lineage>
        <taxon>Eukaryota</taxon>
        <taxon>Metazoa</taxon>
        <taxon>Ecdysozoa</taxon>
        <taxon>Arthropoda</taxon>
        <taxon>Hexapoda</taxon>
        <taxon>Insecta</taxon>
        <taxon>Pterygota</taxon>
        <taxon>Neoptera</taxon>
        <taxon>Endopterygota</taxon>
        <taxon>Hymenoptera</taxon>
        <taxon>Apocrita</taxon>
        <taxon>Aculeata</taxon>
        <taxon>Vespoidea</taxon>
        <taxon>Vespidae</taxon>
        <taxon>Vespinae</taxon>
        <taxon>Vespula</taxon>
    </lineage>
</organism>
<feature type="region of interest" description="Disordered" evidence="1">
    <location>
        <begin position="16"/>
        <end position="53"/>
    </location>
</feature>
<protein>
    <submittedName>
        <fullName evidence="2">Uncharacterized protein</fullName>
    </submittedName>
</protein>
<proteinExistence type="predicted"/>
<evidence type="ECO:0000313" key="2">
    <source>
        <dbReference type="EMBL" id="KAF7392158.1"/>
    </source>
</evidence>
<accession>A0A834JNK7</accession>
<feature type="compositionally biased region" description="Acidic residues" evidence="1">
    <location>
        <begin position="33"/>
        <end position="44"/>
    </location>
</feature>
<evidence type="ECO:0000256" key="1">
    <source>
        <dbReference type="SAM" id="MobiDB-lite"/>
    </source>
</evidence>
<gene>
    <name evidence="2" type="ORF">H0235_017157</name>
</gene>
<keyword evidence="3" id="KW-1185">Reference proteome</keyword>
<evidence type="ECO:0000313" key="3">
    <source>
        <dbReference type="Proteomes" id="UP000600918"/>
    </source>
</evidence>
<name>A0A834JNK7_VESPE</name>
<sequence length="116" mass="12662">MFAIRTFHVAWVVCEDGVGGGDGGSDGVIEKEEKEEEEEEEEEEEKVKEEEGFSVGPSLWVTLLRTIARETRGKATSTSTTTTTTTTYQDALGVSVFGRIDQSFARASHAVDSIRA</sequence>
<reference evidence="2" key="1">
    <citation type="journal article" date="2020" name="G3 (Bethesda)">
        <title>High-Quality Assemblies for Three Invasive Social Wasps from the &lt;i&gt;Vespula&lt;/i&gt; Genus.</title>
        <authorList>
            <person name="Harrop T.W.R."/>
            <person name="Guhlin J."/>
            <person name="McLaughlin G.M."/>
            <person name="Permina E."/>
            <person name="Stockwell P."/>
            <person name="Gilligan J."/>
            <person name="Le Lec M.F."/>
            <person name="Gruber M.A.M."/>
            <person name="Quinn O."/>
            <person name="Lovegrove M."/>
            <person name="Duncan E.J."/>
            <person name="Remnant E.J."/>
            <person name="Van Eeckhoven J."/>
            <person name="Graham B."/>
            <person name="Knapp R.A."/>
            <person name="Langford K.W."/>
            <person name="Kronenberg Z."/>
            <person name="Press M.O."/>
            <person name="Eacker S.M."/>
            <person name="Wilson-Rankin E.E."/>
            <person name="Purcell J."/>
            <person name="Lester P.J."/>
            <person name="Dearden P.K."/>
        </authorList>
    </citation>
    <scope>NUCLEOTIDE SEQUENCE</scope>
    <source>
        <strain evidence="2">Volc-1</strain>
    </source>
</reference>
<dbReference type="Proteomes" id="UP000600918">
    <property type="component" value="Unassembled WGS sequence"/>
</dbReference>